<feature type="domain" description="FAD-binding PCMH-type" evidence="4">
    <location>
        <begin position="124"/>
        <end position="306"/>
    </location>
</feature>
<dbReference type="AlphaFoldDB" id="A0A6A6AC35"/>
<dbReference type="Pfam" id="PF08031">
    <property type="entry name" value="BBE"/>
    <property type="match status" value="1"/>
</dbReference>
<dbReference type="RefSeq" id="XP_033523535.1">
    <property type="nucleotide sequence ID" value="XM_033671993.1"/>
</dbReference>
<dbReference type="GeneID" id="54412425"/>
<dbReference type="Proteomes" id="UP000799771">
    <property type="component" value="Unassembled WGS sequence"/>
</dbReference>
<proteinExistence type="inferred from homology"/>
<dbReference type="GO" id="GO:0016491">
    <property type="term" value="F:oxidoreductase activity"/>
    <property type="evidence" value="ECO:0007669"/>
    <property type="project" value="UniProtKB-KW"/>
</dbReference>
<dbReference type="PROSITE" id="PS51387">
    <property type="entry name" value="FAD_PCMH"/>
    <property type="match status" value="1"/>
</dbReference>
<dbReference type="Gene3D" id="3.40.462.20">
    <property type="match status" value="1"/>
</dbReference>
<dbReference type="Pfam" id="PF01565">
    <property type="entry name" value="FAD_binding_4"/>
    <property type="match status" value="1"/>
</dbReference>
<keyword evidence="6" id="KW-1185">Reference proteome</keyword>
<dbReference type="PANTHER" id="PTHR13878:SF91">
    <property type="entry name" value="FAD BINDING DOMAIN PROTEIN (AFU_ORTHOLOGUE AFUA_6G12070)-RELATED"/>
    <property type="match status" value="1"/>
</dbReference>
<reference evidence="5" key="1">
    <citation type="journal article" date="2020" name="Stud. Mycol.">
        <title>101 Dothideomycetes genomes: a test case for predicting lifestyles and emergence of pathogens.</title>
        <authorList>
            <person name="Haridas S."/>
            <person name="Albert R."/>
            <person name="Binder M."/>
            <person name="Bloem J."/>
            <person name="Labutti K."/>
            <person name="Salamov A."/>
            <person name="Andreopoulos B."/>
            <person name="Baker S."/>
            <person name="Barry K."/>
            <person name="Bills G."/>
            <person name="Bluhm B."/>
            <person name="Cannon C."/>
            <person name="Castanera R."/>
            <person name="Culley D."/>
            <person name="Daum C."/>
            <person name="Ezra D."/>
            <person name="Gonzalez J."/>
            <person name="Henrissat B."/>
            <person name="Kuo A."/>
            <person name="Liang C."/>
            <person name="Lipzen A."/>
            <person name="Lutzoni F."/>
            <person name="Magnuson J."/>
            <person name="Mondo S."/>
            <person name="Nolan M."/>
            <person name="Ohm R."/>
            <person name="Pangilinan J."/>
            <person name="Park H.-J."/>
            <person name="Ramirez L."/>
            <person name="Alfaro M."/>
            <person name="Sun H."/>
            <person name="Tritt A."/>
            <person name="Yoshinaga Y."/>
            <person name="Zwiers L.-H."/>
            <person name="Turgeon B."/>
            <person name="Goodwin S."/>
            <person name="Spatafora J."/>
            <person name="Crous P."/>
            <person name="Grigoriev I."/>
        </authorList>
    </citation>
    <scope>NUCLEOTIDE SEQUENCE</scope>
    <source>
        <strain evidence="5">CBS 119687</strain>
    </source>
</reference>
<evidence type="ECO:0000256" key="1">
    <source>
        <dbReference type="ARBA" id="ARBA00005466"/>
    </source>
</evidence>
<keyword evidence="3" id="KW-0732">Signal</keyword>
<dbReference type="SUPFAM" id="SSF56176">
    <property type="entry name" value="FAD-binding/transporter-associated domain-like"/>
    <property type="match status" value="1"/>
</dbReference>
<feature type="signal peptide" evidence="3">
    <location>
        <begin position="1"/>
        <end position="20"/>
    </location>
</feature>
<organism evidence="5 6">
    <name type="scientific">Dothidotthia symphoricarpi CBS 119687</name>
    <dbReference type="NCBI Taxonomy" id="1392245"/>
    <lineage>
        <taxon>Eukaryota</taxon>
        <taxon>Fungi</taxon>
        <taxon>Dikarya</taxon>
        <taxon>Ascomycota</taxon>
        <taxon>Pezizomycotina</taxon>
        <taxon>Dothideomycetes</taxon>
        <taxon>Pleosporomycetidae</taxon>
        <taxon>Pleosporales</taxon>
        <taxon>Dothidotthiaceae</taxon>
        <taxon>Dothidotthia</taxon>
    </lineage>
</organism>
<evidence type="ECO:0000313" key="6">
    <source>
        <dbReference type="Proteomes" id="UP000799771"/>
    </source>
</evidence>
<evidence type="ECO:0000313" key="5">
    <source>
        <dbReference type="EMBL" id="KAF2129146.1"/>
    </source>
</evidence>
<evidence type="ECO:0000256" key="2">
    <source>
        <dbReference type="ARBA" id="ARBA00023002"/>
    </source>
</evidence>
<comment type="similarity">
    <text evidence="1">Belongs to the oxygen-dependent FAD-linked oxidoreductase family.</text>
</comment>
<dbReference type="InterPro" id="IPR050432">
    <property type="entry name" value="FAD-linked_Oxidoreductases_BP"/>
</dbReference>
<dbReference type="OrthoDB" id="9983560at2759"/>
<gene>
    <name evidence="5" type="ORF">P153DRAFT_404131</name>
</gene>
<keyword evidence="2" id="KW-0560">Oxidoreductase</keyword>
<dbReference type="InterPro" id="IPR006094">
    <property type="entry name" value="Oxid_FAD_bind_N"/>
</dbReference>
<feature type="chain" id="PRO_5025383803" evidence="3">
    <location>
        <begin position="21"/>
        <end position="592"/>
    </location>
</feature>
<dbReference type="Gene3D" id="3.30.465.10">
    <property type="match status" value="1"/>
</dbReference>
<evidence type="ECO:0000259" key="4">
    <source>
        <dbReference type="PROSITE" id="PS51387"/>
    </source>
</evidence>
<dbReference type="InterPro" id="IPR036318">
    <property type="entry name" value="FAD-bd_PCMH-like_sf"/>
</dbReference>
<protein>
    <submittedName>
        <fullName evidence="5">FAD-binding domain-containing protein</fullName>
    </submittedName>
</protein>
<dbReference type="InterPro" id="IPR016169">
    <property type="entry name" value="FAD-bd_PCMH_sub2"/>
</dbReference>
<dbReference type="EMBL" id="ML977507">
    <property type="protein sequence ID" value="KAF2129146.1"/>
    <property type="molecule type" value="Genomic_DNA"/>
</dbReference>
<dbReference type="PANTHER" id="PTHR13878">
    <property type="entry name" value="GULONOLACTONE OXIDASE"/>
    <property type="match status" value="1"/>
</dbReference>
<dbReference type="GO" id="GO:0071949">
    <property type="term" value="F:FAD binding"/>
    <property type="evidence" value="ECO:0007669"/>
    <property type="project" value="InterPro"/>
</dbReference>
<dbReference type="InterPro" id="IPR012951">
    <property type="entry name" value="BBE"/>
</dbReference>
<sequence length="592" mass="64454">MHAFAAASATSWLLWSTVHAAVPYTRSLIRTDSNCRVLPGDSNWPTKEVWNRLNQTVGGRLIATVPLGAVCHPGGYADIEPDGAKCTELAQKWDLPQTFINQSGDIMNPWYQNNSCSPFHHLDRPCELGNYVNYAIAASGADEFINAIKFTQTYNVRLVIKNTGHDFLGKSTGKGGLSLWTHGLKSMEITKYASSAYNGPAIKVGAGITGGEVLDHANKAGYRVVTGDCPTVGTAGGYSAGGGHGLLINTYGLGADNVLEWEVITADGQHLTASPTNNTDLYWALTGGGAGTYAAVLGVTIKLHAEGSVGAATLSFNATASRDNDSYVAALNEWWKFIPDLVDAGASPSFNFFRDGFRIHNTTAPNKTMDEMADIFRPYLTKLDDLGVPYTFVTYNAPSYLSHYNATNGPLPYGPYQASQLFNSRLIPRTISLNPAPLTTAILTMTDHDIAADWQLGCSGFNVNSSRIAHPDNAVVSYWRDAVAVCLEFSIYNWTVPEATMLARRQDLANIIHPMIEVATPGSGAYLNEADPQVYPHGNNVKWQDAFYGLNYEQLREVKDRWDPKAVFYAYTAVGSEDWEEDADGRLCRVEA</sequence>
<accession>A0A6A6AC35</accession>
<evidence type="ECO:0000256" key="3">
    <source>
        <dbReference type="SAM" id="SignalP"/>
    </source>
</evidence>
<dbReference type="InterPro" id="IPR016166">
    <property type="entry name" value="FAD-bd_PCMH"/>
</dbReference>
<name>A0A6A6AC35_9PLEO</name>